<evidence type="ECO:0000256" key="4">
    <source>
        <dbReference type="ARBA" id="ARBA00016902"/>
    </source>
</evidence>
<evidence type="ECO:0000256" key="9">
    <source>
        <dbReference type="ARBA" id="ARBA00023306"/>
    </source>
</evidence>
<evidence type="ECO:0000256" key="1">
    <source>
        <dbReference type="ARBA" id="ARBA00000971"/>
    </source>
</evidence>
<evidence type="ECO:0000256" key="5">
    <source>
        <dbReference type="ARBA" id="ARBA00022618"/>
    </source>
</evidence>
<dbReference type="GO" id="GO:0015031">
    <property type="term" value="P:protein transport"/>
    <property type="evidence" value="ECO:0007669"/>
    <property type="project" value="UniProtKB-UniRule"/>
</dbReference>
<dbReference type="SUPFAM" id="SSF102735">
    <property type="entry name" value="Trigger factor ribosome-binding domain"/>
    <property type="match status" value="1"/>
</dbReference>
<dbReference type="Gene3D" id="3.30.70.1050">
    <property type="entry name" value="Trigger factor ribosome-binding domain"/>
    <property type="match status" value="1"/>
</dbReference>
<keyword evidence="12" id="KW-0963">Cytoplasm</keyword>
<dbReference type="GO" id="GO:0005737">
    <property type="term" value="C:cytoplasm"/>
    <property type="evidence" value="ECO:0007669"/>
    <property type="project" value="UniProtKB-SubCell"/>
</dbReference>
<dbReference type="GO" id="GO:0043335">
    <property type="term" value="P:protein unfolding"/>
    <property type="evidence" value="ECO:0007669"/>
    <property type="project" value="TreeGrafter"/>
</dbReference>
<keyword evidence="5 12" id="KW-0132">Cell division</keyword>
<dbReference type="SUPFAM" id="SSF109998">
    <property type="entry name" value="Triger factor/SurA peptide-binding domain-like"/>
    <property type="match status" value="1"/>
</dbReference>
<dbReference type="GO" id="GO:0003755">
    <property type="term" value="F:peptidyl-prolyl cis-trans isomerase activity"/>
    <property type="evidence" value="ECO:0007669"/>
    <property type="project" value="UniProtKB-UniRule"/>
</dbReference>
<accession>A0A1M6BHJ4</accession>
<dbReference type="PROSITE" id="PS50059">
    <property type="entry name" value="FKBP_PPIASE"/>
    <property type="match status" value="1"/>
</dbReference>
<comment type="similarity">
    <text evidence="2 12 14">Belongs to the FKBP-type PPIase family. Tig subfamily.</text>
</comment>
<dbReference type="HAMAP" id="MF_00303">
    <property type="entry name" value="Trigger_factor_Tig"/>
    <property type="match status" value="1"/>
</dbReference>
<dbReference type="Proteomes" id="UP000324781">
    <property type="component" value="Unassembled WGS sequence"/>
</dbReference>
<evidence type="ECO:0000259" key="15">
    <source>
        <dbReference type="PROSITE" id="PS50059"/>
    </source>
</evidence>
<comment type="function">
    <text evidence="10 12">Involved in protein export. Acts as a chaperone by maintaining the newly synthesized protein in an open conformation. Functions as a peptidyl-prolyl cis-trans isomerase.</text>
</comment>
<dbReference type="PIRSF" id="PIRSF003095">
    <property type="entry name" value="Trigger_factor"/>
    <property type="match status" value="1"/>
</dbReference>
<evidence type="ECO:0000256" key="12">
    <source>
        <dbReference type="HAMAP-Rule" id="MF_00303"/>
    </source>
</evidence>
<dbReference type="NCBIfam" id="TIGR00115">
    <property type="entry name" value="tig"/>
    <property type="match status" value="1"/>
</dbReference>
<dbReference type="OrthoDB" id="9767721at2"/>
<dbReference type="Gene3D" id="1.10.3120.10">
    <property type="entry name" value="Trigger factor, C-terminal domain"/>
    <property type="match status" value="1"/>
</dbReference>
<keyword evidence="9 12" id="KW-0131">Cell cycle</keyword>
<dbReference type="FunFam" id="3.10.50.40:FF:000001">
    <property type="entry name" value="Trigger factor"/>
    <property type="match status" value="1"/>
</dbReference>
<dbReference type="GO" id="GO:0051301">
    <property type="term" value="P:cell division"/>
    <property type="evidence" value="ECO:0007669"/>
    <property type="project" value="UniProtKB-KW"/>
</dbReference>
<evidence type="ECO:0000256" key="6">
    <source>
        <dbReference type="ARBA" id="ARBA00023110"/>
    </source>
</evidence>
<dbReference type="RefSeq" id="WP_149677556.1">
    <property type="nucleotide sequence ID" value="NZ_FQZP01000003.1"/>
</dbReference>
<dbReference type="InterPro" id="IPR001179">
    <property type="entry name" value="PPIase_FKBP_dom"/>
</dbReference>
<comment type="subcellular location">
    <subcellularLocation>
        <location evidence="12">Cytoplasm</location>
    </subcellularLocation>
    <text evidence="12">About half TF is bound to the ribosome near the polypeptide exit tunnel while the other half is free in the cytoplasm.</text>
</comment>
<evidence type="ECO:0000256" key="3">
    <source>
        <dbReference type="ARBA" id="ARBA00013194"/>
    </source>
</evidence>
<evidence type="ECO:0000256" key="11">
    <source>
        <dbReference type="ARBA" id="ARBA00029986"/>
    </source>
</evidence>
<evidence type="ECO:0000256" key="14">
    <source>
        <dbReference type="RuleBase" id="RU003914"/>
    </source>
</evidence>
<dbReference type="GO" id="GO:0043022">
    <property type="term" value="F:ribosome binding"/>
    <property type="evidence" value="ECO:0007669"/>
    <property type="project" value="TreeGrafter"/>
</dbReference>
<dbReference type="InterPro" id="IPR046357">
    <property type="entry name" value="PPIase_dom_sf"/>
</dbReference>
<reference evidence="16 17" key="1">
    <citation type="submission" date="2016-11" db="EMBL/GenBank/DDBJ databases">
        <authorList>
            <person name="Varghese N."/>
            <person name="Submissions S."/>
        </authorList>
    </citation>
    <scope>NUCLEOTIDE SEQUENCE [LARGE SCALE GENOMIC DNA]</scope>
    <source>
        <strain evidence="16 17">DSM 19027</strain>
    </source>
</reference>
<evidence type="ECO:0000313" key="16">
    <source>
        <dbReference type="EMBL" id="SHI48181.1"/>
    </source>
</evidence>
<comment type="domain">
    <text evidence="12">Consists of 3 domains; the N-terminus binds the ribosome, the middle domain has PPIase activity, while the C-terminus has intrinsic chaperone activity on its own.</text>
</comment>
<dbReference type="AlphaFoldDB" id="A0A1M6BHJ4"/>
<keyword evidence="6 12" id="KW-0697">Rotamase</keyword>
<dbReference type="SUPFAM" id="SSF54534">
    <property type="entry name" value="FKBP-like"/>
    <property type="match status" value="1"/>
</dbReference>
<comment type="catalytic activity">
    <reaction evidence="1 12 13">
        <text>[protein]-peptidylproline (omega=180) = [protein]-peptidylproline (omega=0)</text>
        <dbReference type="Rhea" id="RHEA:16237"/>
        <dbReference type="Rhea" id="RHEA-COMP:10747"/>
        <dbReference type="Rhea" id="RHEA-COMP:10748"/>
        <dbReference type="ChEBI" id="CHEBI:83833"/>
        <dbReference type="ChEBI" id="CHEBI:83834"/>
        <dbReference type="EC" id="5.2.1.8"/>
    </reaction>
</comment>
<keyword evidence="8 12" id="KW-0413">Isomerase</keyword>
<evidence type="ECO:0000256" key="2">
    <source>
        <dbReference type="ARBA" id="ARBA00005464"/>
    </source>
</evidence>
<dbReference type="Pfam" id="PF05698">
    <property type="entry name" value="Trigger_C"/>
    <property type="match status" value="1"/>
</dbReference>
<dbReference type="InterPro" id="IPR036611">
    <property type="entry name" value="Trigger_fac_ribosome-bd_sf"/>
</dbReference>
<dbReference type="InterPro" id="IPR027304">
    <property type="entry name" value="Trigger_fact/SurA_dom_sf"/>
</dbReference>
<feature type="domain" description="PPIase FKBP-type" evidence="15">
    <location>
        <begin position="163"/>
        <end position="245"/>
    </location>
</feature>
<keyword evidence="17" id="KW-1185">Reference proteome</keyword>
<dbReference type="GO" id="GO:0044183">
    <property type="term" value="F:protein folding chaperone"/>
    <property type="evidence" value="ECO:0007669"/>
    <property type="project" value="TreeGrafter"/>
</dbReference>
<evidence type="ECO:0000256" key="10">
    <source>
        <dbReference type="ARBA" id="ARBA00024849"/>
    </source>
</evidence>
<dbReference type="InterPro" id="IPR037041">
    <property type="entry name" value="Trigger_fac_C_sf"/>
</dbReference>
<gene>
    <name evidence="12" type="primary">tig</name>
    <name evidence="16" type="ORF">SAMN05444373_10038</name>
</gene>
<sequence length="427" mass="48827">MNVKIEKPEKNVVKLEITVDSQVFDECMDKAFMRNKSRFNVPGFRKGKAPRSLVERYYGEQVLYEDAINFAAGDAYNKAIDEHDLEPVDRPEIDIIQIGSGKDFIFTATVTVKPEVELGQYKGLEVQKEEVKVTEEDVNAELNRIAERNAKLVSVEDRPVQSGDMVNIDYEGSIDGVAFEGGSAKGYNLVIGSNTFIPGFEDQLIGFNLNDEKDIQVKFPEDYHNKDLAGKDATFRVKVNEIKVKQLPEINDEFAGDVSEFDTLEEFRQDLMKKLTQKAQEAADRKFEDEVVKKATDNATCDIPDVMVERRLDEMMRQFDMTLRYQGLDLQTYLQIMGMDAAKFRSEYRESALRDVKTQLVIEKIAETEGIDATAEEFAEEVAKMAERYKQPVEEMKKHLHEEDIEYIKNSIINRKTVAMLVENTKA</sequence>
<dbReference type="Pfam" id="PF05697">
    <property type="entry name" value="Trigger_N"/>
    <property type="match status" value="1"/>
</dbReference>
<protein>
    <recommendedName>
        <fullName evidence="4 12">Trigger factor</fullName>
        <shortName evidence="12">TF</shortName>
        <ecNumber evidence="3 12">5.2.1.8</ecNumber>
    </recommendedName>
    <alternativeName>
        <fullName evidence="11 12">PPIase</fullName>
    </alternativeName>
</protein>
<dbReference type="EC" id="5.2.1.8" evidence="3 12"/>
<evidence type="ECO:0000256" key="7">
    <source>
        <dbReference type="ARBA" id="ARBA00023186"/>
    </source>
</evidence>
<dbReference type="PANTHER" id="PTHR30560">
    <property type="entry name" value="TRIGGER FACTOR CHAPERONE AND PEPTIDYL-PROLYL CIS/TRANS ISOMERASE"/>
    <property type="match status" value="1"/>
</dbReference>
<dbReference type="EMBL" id="FQZP01000003">
    <property type="protein sequence ID" value="SHI48181.1"/>
    <property type="molecule type" value="Genomic_DNA"/>
</dbReference>
<dbReference type="InterPro" id="IPR008881">
    <property type="entry name" value="Trigger_fac_ribosome-bd_bac"/>
</dbReference>
<dbReference type="PANTHER" id="PTHR30560:SF3">
    <property type="entry name" value="TRIGGER FACTOR-LIKE PROTEIN TIG, CHLOROPLASTIC"/>
    <property type="match status" value="1"/>
</dbReference>
<name>A0A1M6BHJ4_9FIRM</name>
<dbReference type="Pfam" id="PF00254">
    <property type="entry name" value="FKBP_C"/>
    <property type="match status" value="1"/>
</dbReference>
<keyword evidence="7 12" id="KW-0143">Chaperone</keyword>
<organism evidence="16 17">
    <name type="scientific">Thermoclostridium caenicola</name>
    <dbReference type="NCBI Taxonomy" id="659425"/>
    <lineage>
        <taxon>Bacteria</taxon>
        <taxon>Bacillati</taxon>
        <taxon>Bacillota</taxon>
        <taxon>Clostridia</taxon>
        <taxon>Eubacteriales</taxon>
        <taxon>Oscillospiraceae</taxon>
        <taxon>Thermoclostridium</taxon>
    </lineage>
</organism>
<dbReference type="Gene3D" id="3.10.50.40">
    <property type="match status" value="1"/>
</dbReference>
<dbReference type="InterPro" id="IPR005215">
    <property type="entry name" value="Trig_fac"/>
</dbReference>
<evidence type="ECO:0000256" key="8">
    <source>
        <dbReference type="ARBA" id="ARBA00023235"/>
    </source>
</evidence>
<evidence type="ECO:0000256" key="13">
    <source>
        <dbReference type="PROSITE-ProRule" id="PRU00277"/>
    </source>
</evidence>
<dbReference type="GO" id="GO:0051083">
    <property type="term" value="P:'de novo' cotranslational protein folding"/>
    <property type="evidence" value="ECO:0007669"/>
    <property type="project" value="TreeGrafter"/>
</dbReference>
<proteinExistence type="inferred from homology"/>
<evidence type="ECO:0000313" key="17">
    <source>
        <dbReference type="Proteomes" id="UP000324781"/>
    </source>
</evidence>
<dbReference type="InterPro" id="IPR008880">
    <property type="entry name" value="Trigger_fac_C"/>
</dbReference>